<dbReference type="PANTHER" id="PTHR46034:SF38">
    <property type="entry name" value="OS09G0563700 PROTEIN"/>
    <property type="match status" value="1"/>
</dbReference>
<comment type="caution">
    <text evidence="2">The sequence shown here is derived from an EMBL/GenBank/DDBJ whole genome shotgun (WGS) entry which is preliminary data.</text>
</comment>
<feature type="domain" description="DCD" evidence="1">
    <location>
        <begin position="1"/>
        <end position="88"/>
    </location>
</feature>
<gene>
    <name evidence="2" type="primary">ga16665</name>
    <name evidence="2" type="ORF">PR202_ga16665</name>
</gene>
<dbReference type="AlphaFoldDB" id="A0AAV5CMW3"/>
<keyword evidence="3" id="KW-1185">Reference proteome</keyword>
<dbReference type="GO" id="GO:0034976">
    <property type="term" value="P:response to endoplasmic reticulum stress"/>
    <property type="evidence" value="ECO:0007669"/>
    <property type="project" value="InterPro"/>
</dbReference>
<evidence type="ECO:0000313" key="3">
    <source>
        <dbReference type="Proteomes" id="UP001054889"/>
    </source>
</evidence>
<dbReference type="Pfam" id="PF10539">
    <property type="entry name" value="Dev_Cell_Death"/>
    <property type="match status" value="1"/>
</dbReference>
<reference evidence="2" key="1">
    <citation type="journal article" date="2018" name="DNA Res.">
        <title>Multiple hybrid de novo genome assembly of finger millet, an orphan allotetraploid crop.</title>
        <authorList>
            <person name="Hatakeyama M."/>
            <person name="Aluri S."/>
            <person name="Balachadran M.T."/>
            <person name="Sivarajan S.R."/>
            <person name="Patrignani A."/>
            <person name="Gruter S."/>
            <person name="Poveda L."/>
            <person name="Shimizu-Inatsugi R."/>
            <person name="Baeten J."/>
            <person name="Francoijs K.J."/>
            <person name="Nataraja K.N."/>
            <person name="Reddy Y.A.N."/>
            <person name="Phadnis S."/>
            <person name="Ravikumar R.L."/>
            <person name="Schlapbach R."/>
            <person name="Sreeman S.M."/>
            <person name="Shimizu K.K."/>
        </authorList>
    </citation>
    <scope>NUCLEOTIDE SEQUENCE</scope>
</reference>
<dbReference type="PANTHER" id="PTHR46034">
    <property type="match status" value="1"/>
</dbReference>
<evidence type="ECO:0000313" key="2">
    <source>
        <dbReference type="EMBL" id="GJM99555.1"/>
    </source>
</evidence>
<reference evidence="2" key="2">
    <citation type="submission" date="2021-12" db="EMBL/GenBank/DDBJ databases">
        <title>Resequencing data analysis of finger millet.</title>
        <authorList>
            <person name="Hatakeyama M."/>
            <person name="Aluri S."/>
            <person name="Balachadran M.T."/>
            <person name="Sivarajan S.R."/>
            <person name="Poveda L."/>
            <person name="Shimizu-Inatsugi R."/>
            <person name="Schlapbach R."/>
            <person name="Sreeman S.M."/>
            <person name="Shimizu K.K."/>
        </authorList>
    </citation>
    <scope>NUCLEOTIDE SEQUENCE</scope>
</reference>
<dbReference type="SMART" id="SM00767">
    <property type="entry name" value="DCD"/>
    <property type="match status" value="1"/>
</dbReference>
<protein>
    <recommendedName>
        <fullName evidence="1">DCD domain-containing protein</fullName>
    </recommendedName>
</protein>
<dbReference type="InterPro" id="IPR044832">
    <property type="entry name" value="NRP-like"/>
</dbReference>
<proteinExistence type="predicted"/>
<name>A0AAV5CMW3_ELECO</name>
<dbReference type="Proteomes" id="UP001054889">
    <property type="component" value="Unassembled WGS sequence"/>
</dbReference>
<organism evidence="2 3">
    <name type="scientific">Eleusine coracana subsp. coracana</name>
    <dbReference type="NCBI Taxonomy" id="191504"/>
    <lineage>
        <taxon>Eukaryota</taxon>
        <taxon>Viridiplantae</taxon>
        <taxon>Streptophyta</taxon>
        <taxon>Embryophyta</taxon>
        <taxon>Tracheophyta</taxon>
        <taxon>Spermatophyta</taxon>
        <taxon>Magnoliopsida</taxon>
        <taxon>Liliopsida</taxon>
        <taxon>Poales</taxon>
        <taxon>Poaceae</taxon>
        <taxon>PACMAD clade</taxon>
        <taxon>Chloridoideae</taxon>
        <taxon>Cynodonteae</taxon>
        <taxon>Eleusininae</taxon>
        <taxon>Eleusine</taxon>
    </lineage>
</organism>
<accession>A0AAV5CMW3</accession>
<dbReference type="EMBL" id="BQKI01000007">
    <property type="protein sequence ID" value="GJM99555.1"/>
    <property type="molecule type" value="Genomic_DNA"/>
</dbReference>
<evidence type="ECO:0000259" key="1">
    <source>
        <dbReference type="PROSITE" id="PS51222"/>
    </source>
</evidence>
<dbReference type="PROSITE" id="PS51222">
    <property type="entry name" value="DCD"/>
    <property type="match status" value="1"/>
</dbReference>
<sequence>MAGAIFMSNTVTREQCFQAASNGGLNINRDAFQHAYPAQVRISIIWKCRPLSEDEFSPAIEENYYLPKKFYFDLSFKQVVRLYELFDDKRVEHPIHNYAKNESFGTQDLNKRAQGKRSWTTNALHSDDQSDHLIPDISTIVKRYSSHTSKHTVLAPSAELQPNTMLPLGTENFGPQTAFMHKHHDQTEFPCQSEHLQAASNPTYGKPAPYALPILQGDADYQEHCDICIRQRHLSARDEMYAYEHQRLSEGKALPSAELSQQGIPAYPDVPEFGGKAVIAVDQQKNGPADYISLSDCGNNIGNAPDSSDTENDMGVDMSSQQHIKHAIGAESNTTVPQSSVFSRIALNKQPSQAAMGPTLTQLVSSLSQKAKDWSDENGPVLNVFSCMIREQATDRPYLHSQLNLSSQIELEAEAGESTESQPPFLNFKRRSEARNVDTNLEKETIGKVKRRKLVRPSFGENNASTCSGNCIHERKKNYVKVGGNHFDIDLNTPATVDSDPIEKDDRIEVCPGVLIKTQTEELCEVDADKTKGTNVMGTIKEQVPSCYNGAPAKRVSFDINISELNTMDESKLRTILDQTSSLLHAIGKIASVKSANFEESRSSSMRGEL</sequence>
<dbReference type="InterPro" id="IPR013989">
    <property type="entry name" value="Dev_and_cell_death_domain"/>
</dbReference>